<keyword evidence="4" id="KW-1185">Reference proteome</keyword>
<dbReference type="InterPro" id="IPR010819">
    <property type="entry name" value="AGE/CE"/>
</dbReference>
<dbReference type="Proteomes" id="UP000634668">
    <property type="component" value="Unassembled WGS sequence"/>
</dbReference>
<dbReference type="EMBL" id="BMWP01000004">
    <property type="protein sequence ID" value="GGW26568.1"/>
    <property type="molecule type" value="Genomic_DNA"/>
</dbReference>
<dbReference type="InterPro" id="IPR034116">
    <property type="entry name" value="AGE_dom"/>
</dbReference>
<reference evidence="3" key="2">
    <citation type="submission" date="2020-09" db="EMBL/GenBank/DDBJ databases">
        <authorList>
            <person name="Sun Q."/>
            <person name="Kim S."/>
        </authorList>
    </citation>
    <scope>NUCLEOTIDE SEQUENCE</scope>
    <source>
        <strain evidence="3">KCTC 12113</strain>
    </source>
</reference>
<gene>
    <name evidence="3" type="ORF">GCM10007383_09650</name>
</gene>
<dbReference type="FunFam" id="1.50.10.10:FF:000021">
    <property type="entry name" value="N-acylglucosamine 2-epimerase"/>
    <property type="match status" value="1"/>
</dbReference>
<dbReference type="InterPro" id="IPR012341">
    <property type="entry name" value="6hp_glycosidase-like_sf"/>
</dbReference>
<dbReference type="RefSeq" id="WP_026812975.1">
    <property type="nucleotide sequence ID" value="NZ_BMWP01000004.1"/>
</dbReference>
<reference evidence="3" key="1">
    <citation type="journal article" date="2014" name="Int. J. Syst. Evol. Microbiol.">
        <title>Complete genome sequence of Corynebacterium casei LMG S-19264T (=DSM 44701T), isolated from a smear-ripened cheese.</title>
        <authorList>
            <consortium name="US DOE Joint Genome Institute (JGI-PGF)"/>
            <person name="Walter F."/>
            <person name="Albersmeier A."/>
            <person name="Kalinowski J."/>
            <person name="Ruckert C."/>
        </authorList>
    </citation>
    <scope>NUCLEOTIDE SEQUENCE</scope>
    <source>
        <strain evidence="3">KCTC 12113</strain>
    </source>
</reference>
<dbReference type="InterPro" id="IPR008928">
    <property type="entry name" value="6-hairpin_glycosidase_sf"/>
</dbReference>
<dbReference type="Gene3D" id="1.50.10.10">
    <property type="match status" value="1"/>
</dbReference>
<organism evidence="3 4">
    <name type="scientific">Arenibacter certesii</name>
    <dbReference type="NCBI Taxonomy" id="228955"/>
    <lineage>
        <taxon>Bacteria</taxon>
        <taxon>Pseudomonadati</taxon>
        <taxon>Bacteroidota</taxon>
        <taxon>Flavobacteriia</taxon>
        <taxon>Flavobacteriales</taxon>
        <taxon>Flavobacteriaceae</taxon>
        <taxon>Arenibacter</taxon>
    </lineage>
</organism>
<protein>
    <submittedName>
        <fullName evidence="3">N-acylglucosamine 2-epimerase</fullName>
    </submittedName>
</protein>
<evidence type="ECO:0000313" key="4">
    <source>
        <dbReference type="Proteomes" id="UP000634668"/>
    </source>
</evidence>
<sequence length="388" mass="45142">MKNSTLYKNSLLNDVIPFWEKHSLDLEHGGYFTCLDQKGEVFDNDKFIWLQGRQAWTFSMLYNQVEKNPKWLEIAKSGIDFLRKHGMDKDGNFYFSVTKEGKPLVQPYNIFSDCFAAMAFSQYAKATGDEAVRELAKQTYYNILKKKDNSKGVYEKNTDVRPLKGFSLPMILSNLVLELEDVLDNEEIERTINFSVSEVMDVFLQKDSGIIYEFVSPDGSLSDSFNGRLLNPGHGIEAMWFMIDIGARRNDTELIEKATKVILNILDYSWDEEHGGIFYFLDAMGKPPQQLEWDQKLWWVHLETLVALAKAYEHTGNKEIGEWYQKVHDYAWTHFSDPDNGEWFGYLNREGKPLLTLKGGKWKGCFHVPRAMFQCWKSFENIEAKERK</sequence>
<dbReference type="GO" id="GO:0005975">
    <property type="term" value="P:carbohydrate metabolic process"/>
    <property type="evidence" value="ECO:0007669"/>
    <property type="project" value="InterPro"/>
</dbReference>
<dbReference type="GO" id="GO:0016853">
    <property type="term" value="F:isomerase activity"/>
    <property type="evidence" value="ECO:0007669"/>
    <property type="project" value="UniProtKB-KW"/>
</dbReference>
<evidence type="ECO:0000256" key="1">
    <source>
        <dbReference type="ARBA" id="ARBA00008558"/>
    </source>
</evidence>
<dbReference type="SUPFAM" id="SSF48208">
    <property type="entry name" value="Six-hairpin glycosidases"/>
    <property type="match status" value="1"/>
</dbReference>
<accession>A0A918MIZ1</accession>
<dbReference type="PANTHER" id="PTHR15108">
    <property type="entry name" value="N-ACYLGLUCOSAMINE-2-EPIMERASE"/>
    <property type="match status" value="1"/>
</dbReference>
<dbReference type="AlphaFoldDB" id="A0A918MIZ1"/>
<name>A0A918MIZ1_9FLAO</name>
<evidence type="ECO:0000256" key="2">
    <source>
        <dbReference type="ARBA" id="ARBA00023235"/>
    </source>
</evidence>
<evidence type="ECO:0000313" key="3">
    <source>
        <dbReference type="EMBL" id="GGW26568.1"/>
    </source>
</evidence>
<comment type="similarity">
    <text evidence="1">Belongs to the N-acylglucosamine 2-epimerase family.</text>
</comment>
<dbReference type="Pfam" id="PF07221">
    <property type="entry name" value="GlcNAc_2-epim"/>
    <property type="match status" value="1"/>
</dbReference>
<comment type="caution">
    <text evidence="3">The sequence shown here is derived from an EMBL/GenBank/DDBJ whole genome shotgun (WGS) entry which is preliminary data.</text>
</comment>
<proteinExistence type="inferred from homology"/>
<dbReference type="CDD" id="cd00249">
    <property type="entry name" value="AGE"/>
    <property type="match status" value="1"/>
</dbReference>
<keyword evidence="2" id="KW-0413">Isomerase</keyword>